<reference evidence="3 4" key="2">
    <citation type="journal article" date="2019" name="G3 (Bethesda)">
        <title>Hybrid Assembly of the Genome of the Entomopathogenic Nematode Steinernema carpocapsae Identifies the X-Chromosome.</title>
        <authorList>
            <person name="Serra L."/>
            <person name="Macchietto M."/>
            <person name="Macias-Munoz A."/>
            <person name="McGill C.J."/>
            <person name="Rodriguez I.M."/>
            <person name="Rodriguez B."/>
            <person name="Murad R."/>
            <person name="Mortazavi A."/>
        </authorList>
    </citation>
    <scope>NUCLEOTIDE SEQUENCE [LARGE SCALE GENOMIC DNA]</scope>
    <source>
        <strain evidence="3 4">ALL</strain>
    </source>
</reference>
<feature type="domain" description="C-type lectin" evidence="2">
    <location>
        <begin position="203"/>
        <end position="296"/>
    </location>
</feature>
<feature type="signal peptide" evidence="1">
    <location>
        <begin position="1"/>
        <end position="18"/>
    </location>
</feature>
<proteinExistence type="predicted"/>
<dbReference type="PANTHER" id="PTHR22803">
    <property type="entry name" value="MANNOSE, PHOSPHOLIPASE, LECTIN RECEPTOR RELATED"/>
    <property type="match status" value="1"/>
</dbReference>
<dbReference type="CDD" id="cd00037">
    <property type="entry name" value="CLECT"/>
    <property type="match status" value="2"/>
</dbReference>
<evidence type="ECO:0000256" key="1">
    <source>
        <dbReference type="SAM" id="SignalP"/>
    </source>
</evidence>
<keyword evidence="4" id="KW-1185">Reference proteome</keyword>
<keyword evidence="1" id="KW-0732">Signal</keyword>
<feature type="chain" id="PRO_5020961865" description="C-type lectin domain-containing protein" evidence="1">
    <location>
        <begin position="19"/>
        <end position="303"/>
    </location>
</feature>
<sequence>MPWKLFAFAFLSFSTVFADPQIQKVDIQINDVPSQPKAQNQIQDISTLEWKEFGDFLYYFSDNWMSWQEAEDFCVAHGAHLASIHNAEENDFIAESCNDTCWIGGESKNKNAVFTWVDSTKMVYTAWFGIAPWTATNTYNCLSSQRLNCRENETCDVQLSEAKWWNARCTCTFKFACKKTHLPSQPKDQVQIQEITTLAWKEFGTFLYFFSEDKKPWNEAEDFCVAHGAHLASIHSEEENDFIGENCGYVKPYSCWIGAVSNQKNEVYTWVDSNKMTYTAWFRSQPWNDSRTWNCVCFAQKYK</sequence>
<dbReference type="SMART" id="SM00034">
    <property type="entry name" value="CLECT"/>
    <property type="match status" value="2"/>
</dbReference>
<name>A0A4U5MMY9_STECR</name>
<dbReference type="OrthoDB" id="5833759at2759"/>
<dbReference type="SUPFAM" id="SSF56436">
    <property type="entry name" value="C-type lectin-like"/>
    <property type="match status" value="2"/>
</dbReference>
<dbReference type="Gene3D" id="3.10.100.10">
    <property type="entry name" value="Mannose-Binding Protein A, subunit A"/>
    <property type="match status" value="2"/>
</dbReference>
<evidence type="ECO:0000313" key="4">
    <source>
        <dbReference type="Proteomes" id="UP000298663"/>
    </source>
</evidence>
<dbReference type="Pfam" id="PF00059">
    <property type="entry name" value="Lectin_C"/>
    <property type="match status" value="2"/>
</dbReference>
<organism evidence="3 4">
    <name type="scientific">Steinernema carpocapsae</name>
    <name type="common">Entomopathogenic nematode</name>
    <dbReference type="NCBI Taxonomy" id="34508"/>
    <lineage>
        <taxon>Eukaryota</taxon>
        <taxon>Metazoa</taxon>
        <taxon>Ecdysozoa</taxon>
        <taxon>Nematoda</taxon>
        <taxon>Chromadorea</taxon>
        <taxon>Rhabditida</taxon>
        <taxon>Tylenchina</taxon>
        <taxon>Panagrolaimomorpha</taxon>
        <taxon>Strongyloidoidea</taxon>
        <taxon>Steinernematidae</taxon>
        <taxon>Steinernema</taxon>
    </lineage>
</organism>
<evidence type="ECO:0000313" key="3">
    <source>
        <dbReference type="EMBL" id="TKR70742.1"/>
    </source>
</evidence>
<dbReference type="PROSITE" id="PS50041">
    <property type="entry name" value="C_TYPE_LECTIN_2"/>
    <property type="match status" value="2"/>
</dbReference>
<protein>
    <recommendedName>
        <fullName evidence="2">C-type lectin domain-containing protein</fullName>
    </recommendedName>
</protein>
<dbReference type="AlphaFoldDB" id="A0A4U5MMY9"/>
<dbReference type="InterPro" id="IPR050111">
    <property type="entry name" value="C-type_lectin/snaclec_domain"/>
</dbReference>
<dbReference type="InterPro" id="IPR001304">
    <property type="entry name" value="C-type_lectin-like"/>
</dbReference>
<gene>
    <name evidence="3" type="ORF">L596_022727</name>
</gene>
<accession>A0A4U5MMY9</accession>
<dbReference type="InterPro" id="IPR016187">
    <property type="entry name" value="CTDL_fold"/>
</dbReference>
<dbReference type="InterPro" id="IPR016186">
    <property type="entry name" value="C-type_lectin-like/link_sf"/>
</dbReference>
<evidence type="ECO:0000259" key="2">
    <source>
        <dbReference type="PROSITE" id="PS50041"/>
    </source>
</evidence>
<dbReference type="EMBL" id="AZBU02000007">
    <property type="protein sequence ID" value="TKR70742.1"/>
    <property type="molecule type" value="Genomic_DNA"/>
</dbReference>
<reference evidence="3 4" key="1">
    <citation type="journal article" date="2015" name="Genome Biol.">
        <title>Comparative genomics of Steinernema reveals deeply conserved gene regulatory networks.</title>
        <authorList>
            <person name="Dillman A.R."/>
            <person name="Macchietto M."/>
            <person name="Porter C.F."/>
            <person name="Rogers A."/>
            <person name="Williams B."/>
            <person name="Antoshechkin I."/>
            <person name="Lee M.M."/>
            <person name="Goodwin Z."/>
            <person name="Lu X."/>
            <person name="Lewis E.E."/>
            <person name="Goodrich-Blair H."/>
            <person name="Stock S.P."/>
            <person name="Adams B.J."/>
            <person name="Sternberg P.W."/>
            <person name="Mortazavi A."/>
        </authorList>
    </citation>
    <scope>NUCLEOTIDE SEQUENCE [LARGE SCALE GENOMIC DNA]</scope>
    <source>
        <strain evidence="3 4">ALL</strain>
    </source>
</reference>
<feature type="domain" description="C-type lectin" evidence="2">
    <location>
        <begin position="53"/>
        <end position="178"/>
    </location>
</feature>
<dbReference type="Proteomes" id="UP000298663">
    <property type="component" value="Unassembled WGS sequence"/>
</dbReference>
<comment type="caution">
    <text evidence="3">The sequence shown here is derived from an EMBL/GenBank/DDBJ whole genome shotgun (WGS) entry which is preliminary data.</text>
</comment>